<comment type="caution">
    <text evidence="8">The sequence shown here is derived from an EMBL/GenBank/DDBJ whole genome shotgun (WGS) entry which is preliminary data.</text>
</comment>
<keyword evidence="4 6" id="KW-0520">NAD</keyword>
<sequence length="227" mass="25228">MFLTRIILVRIFLVMTNLLHIDSSIRGDESVSREMSAAFATAWQAAHPDGGYTYRDFGAAPVPHLTYDYVVAAQLPPEQRSAAQQAEWDARRQVRDDVRAADVIVLGVPMYNFTFPSPLKAWLDHIVVPEFVPDEQTGVGPLVGKKVVAVTARGGAYGPGTPRADFDFQEPLLRGVLSQIGLDQDLTFVHTEMVLSYVVEKLAQFRHIHDASRENARKTVQELAAVR</sequence>
<comment type="subunit">
    <text evidence="6">Homodimer.</text>
</comment>
<feature type="domain" description="Flavodoxin-like fold" evidence="7">
    <location>
        <begin position="17"/>
        <end position="193"/>
    </location>
</feature>
<dbReference type="PANTHER" id="PTHR43741">
    <property type="entry name" value="FMN-DEPENDENT NADH-AZOREDUCTASE 1"/>
    <property type="match status" value="1"/>
</dbReference>
<evidence type="ECO:0000256" key="6">
    <source>
        <dbReference type="HAMAP-Rule" id="MF_01216"/>
    </source>
</evidence>
<evidence type="ECO:0000256" key="2">
    <source>
        <dbReference type="ARBA" id="ARBA00022643"/>
    </source>
</evidence>
<dbReference type="InterPro" id="IPR050104">
    <property type="entry name" value="FMN-dep_NADH:Q_OxRdtase_AzoR1"/>
</dbReference>
<evidence type="ECO:0000313" key="8">
    <source>
        <dbReference type="EMBL" id="TCO45834.1"/>
    </source>
</evidence>
<comment type="caution">
    <text evidence="6">Lacks conserved residue(s) required for the propagation of feature annotation.</text>
</comment>
<dbReference type="GO" id="GO:0010181">
    <property type="term" value="F:FMN binding"/>
    <property type="evidence" value="ECO:0007669"/>
    <property type="project" value="UniProtKB-UniRule"/>
</dbReference>
<dbReference type="InterPro" id="IPR023048">
    <property type="entry name" value="NADH:quinone_OxRdtase_FMN_depd"/>
</dbReference>
<dbReference type="AlphaFoldDB" id="A0A4R2ILJ3"/>
<evidence type="ECO:0000313" key="9">
    <source>
        <dbReference type="Proteomes" id="UP000295680"/>
    </source>
</evidence>
<comment type="function">
    <text evidence="6">Quinone reductase that provides resistance to thiol-specific stress caused by electrophilic quinones.</text>
</comment>
<dbReference type="SUPFAM" id="SSF52218">
    <property type="entry name" value="Flavoproteins"/>
    <property type="match status" value="1"/>
</dbReference>
<evidence type="ECO:0000256" key="4">
    <source>
        <dbReference type="ARBA" id="ARBA00023027"/>
    </source>
</evidence>
<evidence type="ECO:0000256" key="3">
    <source>
        <dbReference type="ARBA" id="ARBA00023002"/>
    </source>
</evidence>
<comment type="catalytic activity">
    <reaction evidence="6">
        <text>2 a quinone + NADH + H(+) = 2 a 1,4-benzosemiquinone + NAD(+)</text>
        <dbReference type="Rhea" id="RHEA:65952"/>
        <dbReference type="ChEBI" id="CHEBI:15378"/>
        <dbReference type="ChEBI" id="CHEBI:57540"/>
        <dbReference type="ChEBI" id="CHEBI:57945"/>
        <dbReference type="ChEBI" id="CHEBI:132124"/>
        <dbReference type="ChEBI" id="CHEBI:134225"/>
    </reaction>
</comment>
<dbReference type="PANTHER" id="PTHR43741:SF4">
    <property type="entry name" value="FMN-DEPENDENT NADH:QUINONE OXIDOREDUCTASE"/>
    <property type="match status" value="1"/>
</dbReference>
<feature type="binding site" evidence="6">
    <location>
        <begin position="110"/>
        <end position="113"/>
    </location>
    <ligand>
        <name>FMN</name>
        <dbReference type="ChEBI" id="CHEBI:58210"/>
    </ligand>
</feature>
<evidence type="ECO:0000256" key="5">
    <source>
        <dbReference type="ARBA" id="ARBA00048542"/>
    </source>
</evidence>
<keyword evidence="1 6" id="KW-0285">Flavoprotein</keyword>
<gene>
    <name evidence="6" type="primary">azoR</name>
    <name evidence="8" type="ORF">EV192_12018</name>
</gene>
<keyword evidence="2 6" id="KW-0288">FMN</keyword>
<dbReference type="EMBL" id="SLWS01000020">
    <property type="protein sequence ID" value="TCO45834.1"/>
    <property type="molecule type" value="Genomic_DNA"/>
</dbReference>
<comment type="catalytic activity">
    <reaction evidence="5">
        <text>N,N-dimethyl-1,4-phenylenediamine + anthranilate + 2 NAD(+) = 2-(4-dimethylaminophenyl)diazenylbenzoate + 2 NADH + 2 H(+)</text>
        <dbReference type="Rhea" id="RHEA:55872"/>
        <dbReference type="ChEBI" id="CHEBI:15378"/>
        <dbReference type="ChEBI" id="CHEBI:15783"/>
        <dbReference type="ChEBI" id="CHEBI:16567"/>
        <dbReference type="ChEBI" id="CHEBI:57540"/>
        <dbReference type="ChEBI" id="CHEBI:57945"/>
        <dbReference type="ChEBI" id="CHEBI:71579"/>
        <dbReference type="EC" id="1.7.1.17"/>
    </reaction>
    <physiologicalReaction direction="right-to-left" evidence="5">
        <dbReference type="Rhea" id="RHEA:55874"/>
    </physiologicalReaction>
</comment>
<comment type="similarity">
    <text evidence="6">Belongs to the azoreductase type 1 family.</text>
</comment>
<dbReference type="GO" id="GO:0016652">
    <property type="term" value="F:oxidoreductase activity, acting on NAD(P)H as acceptor"/>
    <property type="evidence" value="ECO:0007669"/>
    <property type="project" value="UniProtKB-UniRule"/>
</dbReference>
<dbReference type="EC" id="1.7.1.17" evidence="6"/>
<protein>
    <recommendedName>
        <fullName evidence="6">FMN dependent NADH:quinone oxidoreductase</fullName>
        <ecNumber evidence="6">1.6.5.-</ecNumber>
    </recommendedName>
    <alternativeName>
        <fullName evidence="6">Azo-dye reductase</fullName>
    </alternativeName>
    <alternativeName>
        <fullName evidence="6">FMN-dependent NADH-azo compound oxidoreductase</fullName>
    </alternativeName>
    <alternativeName>
        <fullName evidence="6">FMN-dependent NADH-azoreductase</fullName>
        <ecNumber evidence="6">1.7.1.17</ecNumber>
    </alternativeName>
</protein>
<keyword evidence="9" id="KW-1185">Reference proteome</keyword>
<keyword evidence="3 6" id="KW-0560">Oxidoreductase</keyword>
<evidence type="ECO:0000256" key="1">
    <source>
        <dbReference type="ARBA" id="ARBA00022630"/>
    </source>
</evidence>
<dbReference type="GO" id="GO:0016655">
    <property type="term" value="F:oxidoreductase activity, acting on NAD(P)H, quinone or similar compound as acceptor"/>
    <property type="evidence" value="ECO:0007669"/>
    <property type="project" value="InterPro"/>
</dbReference>
<reference evidence="8 9" key="1">
    <citation type="submission" date="2019-03" db="EMBL/GenBank/DDBJ databases">
        <title>Genomic Encyclopedia of Type Strains, Phase IV (KMG-IV): sequencing the most valuable type-strain genomes for metagenomic binning, comparative biology and taxonomic classification.</title>
        <authorList>
            <person name="Goeker M."/>
        </authorList>
    </citation>
    <scope>NUCLEOTIDE SEQUENCE [LARGE SCALE GENOMIC DNA]</scope>
    <source>
        <strain evidence="8 9">DSM 45934</strain>
    </source>
</reference>
<dbReference type="InterPro" id="IPR029039">
    <property type="entry name" value="Flavoprotein-like_sf"/>
</dbReference>
<dbReference type="Pfam" id="PF02525">
    <property type="entry name" value="Flavodoxin_2"/>
    <property type="match status" value="1"/>
</dbReference>
<name>A0A4R2ILJ3_9PSEU</name>
<comment type="function">
    <text evidence="6">Also exhibits azoreductase activity. Catalyzes the reductive cleavage of the azo bond in aromatic azo compounds to the corresponding amines.</text>
</comment>
<dbReference type="Proteomes" id="UP000295680">
    <property type="component" value="Unassembled WGS sequence"/>
</dbReference>
<feature type="binding site" evidence="6">
    <location>
        <position position="24"/>
    </location>
    <ligand>
        <name>FMN</name>
        <dbReference type="ChEBI" id="CHEBI:58210"/>
    </ligand>
</feature>
<accession>A0A4R2ILJ3</accession>
<dbReference type="Gene3D" id="3.40.50.360">
    <property type="match status" value="1"/>
</dbReference>
<feature type="binding site" evidence="6">
    <location>
        <begin position="30"/>
        <end position="32"/>
    </location>
    <ligand>
        <name>FMN</name>
        <dbReference type="ChEBI" id="CHEBI:58210"/>
    </ligand>
</feature>
<comment type="cofactor">
    <cofactor evidence="6">
        <name>FMN</name>
        <dbReference type="ChEBI" id="CHEBI:58210"/>
    </cofactor>
    <text evidence="6">Binds 1 FMN per subunit.</text>
</comment>
<dbReference type="InterPro" id="IPR003680">
    <property type="entry name" value="Flavodoxin_fold"/>
</dbReference>
<organism evidence="8 9">
    <name type="scientific">Actinocrispum wychmicini</name>
    <dbReference type="NCBI Taxonomy" id="1213861"/>
    <lineage>
        <taxon>Bacteria</taxon>
        <taxon>Bacillati</taxon>
        <taxon>Actinomycetota</taxon>
        <taxon>Actinomycetes</taxon>
        <taxon>Pseudonocardiales</taxon>
        <taxon>Pseudonocardiaceae</taxon>
        <taxon>Actinocrispum</taxon>
    </lineage>
</organism>
<dbReference type="HAMAP" id="MF_01216">
    <property type="entry name" value="Azoreductase_type1"/>
    <property type="match status" value="1"/>
</dbReference>
<evidence type="ECO:0000259" key="7">
    <source>
        <dbReference type="Pfam" id="PF02525"/>
    </source>
</evidence>
<dbReference type="GO" id="GO:0009055">
    <property type="term" value="F:electron transfer activity"/>
    <property type="evidence" value="ECO:0007669"/>
    <property type="project" value="UniProtKB-UniRule"/>
</dbReference>
<dbReference type="EC" id="1.6.5.-" evidence="6"/>
<proteinExistence type="inferred from homology"/>